<dbReference type="AlphaFoldDB" id="D3ENW4"/>
<feature type="transmembrane region" description="Helical" evidence="1">
    <location>
        <begin position="55"/>
        <end position="77"/>
    </location>
</feature>
<proteinExistence type="predicted"/>
<dbReference type="RefSeq" id="WP_012953829.1">
    <property type="nucleotide sequence ID" value="NC_013771.1"/>
</dbReference>
<keyword evidence="1" id="KW-0812">Transmembrane</keyword>
<dbReference type="PATRIC" id="fig|713887.8.peg.397"/>
<keyword evidence="3" id="KW-1185">Reference proteome</keyword>
<accession>D3ENW4</accession>
<keyword evidence="1" id="KW-1133">Transmembrane helix</keyword>
<dbReference type="STRING" id="1453429.UCYN_04280"/>
<dbReference type="EMBL" id="CP001842">
    <property type="protein sequence ID" value="ADB95164.1"/>
    <property type="molecule type" value="Genomic_DNA"/>
</dbReference>
<reference evidence="2 3" key="1">
    <citation type="journal article" date="2010" name="Nature">
        <title>Metabolic streamlining in an open-ocean nitrogen-fixing cyanobacterium.</title>
        <authorList>
            <person name="Tripp H.J."/>
            <person name="Bench S.R."/>
            <person name="Turk K.A."/>
            <person name="Foster R.A."/>
            <person name="Desany B.A."/>
            <person name="Niazi F."/>
            <person name="Affourtit J.P."/>
            <person name="Zehr J.P."/>
        </authorList>
    </citation>
    <scope>NUCLEOTIDE SEQUENCE [LARGE SCALE GENOMIC DNA]</scope>
    <source>
        <strain evidence="3">ALOHA</strain>
    </source>
</reference>
<protein>
    <submittedName>
        <fullName evidence="2">Uncharacterized protein</fullName>
    </submittedName>
</protein>
<dbReference type="Proteomes" id="UP000001405">
    <property type="component" value="Chromosome"/>
</dbReference>
<sequence>MFNLVWYSAKLFFKGKLLRDPLHVYRQVVFGILLGSFMLIGLEGLLILVGSKEVGLNFTMALIASSAFTGIMMPFLLKDIKMQ</sequence>
<dbReference type="HOGENOM" id="CLU_200328_0_0_3"/>
<dbReference type="KEGG" id="cyu:UCYN_04280"/>
<name>D3ENW4_ATETH</name>
<gene>
    <name evidence="2" type="ordered locus">UCYN_04280</name>
</gene>
<dbReference type="OrthoDB" id="517039at2"/>
<organism evidence="3">
    <name type="scientific">Atelocyanobacterium thalassa (isolate ALOHA)</name>
    <dbReference type="NCBI Taxonomy" id="1453429"/>
    <lineage>
        <taxon>Bacteria</taxon>
        <taxon>Bacillati</taxon>
        <taxon>Cyanobacteriota</taxon>
        <taxon>Cyanophyceae</taxon>
        <taxon>Oscillatoriophycideae</taxon>
        <taxon>Chroococcales</taxon>
        <taxon>Aphanothecaceae</taxon>
        <taxon>Candidatus Atelocyanobacterium</taxon>
        <taxon>Candidatus Atelocyanobacterium thalassae</taxon>
    </lineage>
</organism>
<evidence type="ECO:0000313" key="3">
    <source>
        <dbReference type="Proteomes" id="UP000001405"/>
    </source>
</evidence>
<feature type="transmembrane region" description="Helical" evidence="1">
    <location>
        <begin position="28"/>
        <end position="49"/>
    </location>
</feature>
<evidence type="ECO:0000313" key="2">
    <source>
        <dbReference type="EMBL" id="ADB95164.1"/>
    </source>
</evidence>
<evidence type="ECO:0000256" key="1">
    <source>
        <dbReference type="SAM" id="Phobius"/>
    </source>
</evidence>
<keyword evidence="1" id="KW-0472">Membrane</keyword>